<feature type="transmembrane region" description="Helical" evidence="7">
    <location>
        <begin position="167"/>
        <end position="185"/>
    </location>
</feature>
<sequence>MFTVSRQALRRVVKWGILFSAIAAIAALMLYSTTLSQRQYQALYQQTDELAQLMTRQIGAQAYDALVDKNYQPLQTMADALVKEPLIRDASFYRLNGQAVVHSANALPLETAVGLTTPLGLESRGRQQLMAPISREGDVVGFLRLTLEHQAVTEKAHHQLQENMNQFRTLLVLAILLGALLVGMLKRRDSQTSLLPW</sequence>
<evidence type="ECO:0000313" key="8">
    <source>
        <dbReference type="EMBL" id="QIR06851.1"/>
    </source>
</evidence>
<name>A0ABX6K5N9_SALCS</name>
<dbReference type="EMBL" id="CP050266">
    <property type="protein sequence ID" value="QIR06851.1"/>
    <property type="molecule type" value="Genomic_DNA"/>
</dbReference>
<evidence type="ECO:0000256" key="3">
    <source>
        <dbReference type="ARBA" id="ARBA00022475"/>
    </source>
</evidence>
<organism evidence="8 9">
    <name type="scientific">Salinivibrio costicola</name>
    <name type="common">Vibrio costicola</name>
    <dbReference type="NCBI Taxonomy" id="51367"/>
    <lineage>
        <taxon>Bacteria</taxon>
        <taxon>Pseudomonadati</taxon>
        <taxon>Pseudomonadota</taxon>
        <taxon>Gammaproteobacteria</taxon>
        <taxon>Vibrionales</taxon>
        <taxon>Vibrionaceae</taxon>
        <taxon>Salinivibrio</taxon>
    </lineage>
</organism>
<evidence type="ECO:0000313" key="9">
    <source>
        <dbReference type="Proteomes" id="UP000501408"/>
    </source>
</evidence>
<gene>
    <name evidence="8" type="ORF">HBA18_11015</name>
</gene>
<keyword evidence="3" id="KW-1003">Cell membrane</keyword>
<keyword evidence="5 7" id="KW-1133">Transmembrane helix</keyword>
<keyword evidence="6 7" id="KW-0472">Membrane</keyword>
<protein>
    <submittedName>
        <fullName evidence="8">Uncharacterized protein</fullName>
    </submittedName>
</protein>
<dbReference type="RefSeq" id="WP_167314791.1">
    <property type="nucleotide sequence ID" value="NZ_CP050266.1"/>
</dbReference>
<evidence type="ECO:0000256" key="5">
    <source>
        <dbReference type="ARBA" id="ARBA00022989"/>
    </source>
</evidence>
<evidence type="ECO:0000256" key="7">
    <source>
        <dbReference type="SAM" id="Phobius"/>
    </source>
</evidence>
<keyword evidence="9" id="KW-1185">Reference proteome</keyword>
<reference evidence="8 9" key="1">
    <citation type="submission" date="2020-03" db="EMBL/GenBank/DDBJ databases">
        <title>Genome mining reveals the biosynthetic pathways of PHA and ectoines of the halophilic strain Salinivibrio costicola M318 isolated from fermented shrimp paste.</title>
        <authorList>
            <person name="Doan T.V."/>
            <person name="Tran L.T."/>
            <person name="Trieu T.A."/>
            <person name="Nguyen Q.V."/>
            <person name="Quach T.N."/>
            <person name="Phi T.Q."/>
            <person name="Kumar S."/>
        </authorList>
    </citation>
    <scope>NUCLEOTIDE SEQUENCE [LARGE SCALE GENOMIC DNA]</scope>
    <source>
        <strain evidence="8 9">M318</strain>
    </source>
</reference>
<keyword evidence="4 7" id="KW-0812">Transmembrane</keyword>
<dbReference type="InterPro" id="IPR019305">
    <property type="entry name" value="Uncharacterised_Smp"/>
</dbReference>
<evidence type="ECO:0000256" key="4">
    <source>
        <dbReference type="ARBA" id="ARBA00022692"/>
    </source>
</evidence>
<proteinExistence type="inferred from homology"/>
<dbReference type="Proteomes" id="UP000501408">
    <property type="component" value="Chromosome 1"/>
</dbReference>
<evidence type="ECO:0000256" key="2">
    <source>
        <dbReference type="ARBA" id="ARBA00005362"/>
    </source>
</evidence>
<evidence type="ECO:0000256" key="1">
    <source>
        <dbReference type="ARBA" id="ARBA00004236"/>
    </source>
</evidence>
<feature type="transmembrane region" description="Helical" evidence="7">
    <location>
        <begin position="12"/>
        <end position="31"/>
    </location>
</feature>
<comment type="similarity">
    <text evidence="2">Belongs to the Smp family.</text>
</comment>
<accession>A0ABX6K5N9</accession>
<dbReference type="Pfam" id="PF10144">
    <property type="entry name" value="SMP_2"/>
    <property type="match status" value="1"/>
</dbReference>
<comment type="subcellular location">
    <subcellularLocation>
        <location evidence="1">Cell membrane</location>
    </subcellularLocation>
</comment>
<evidence type="ECO:0000256" key="6">
    <source>
        <dbReference type="ARBA" id="ARBA00023136"/>
    </source>
</evidence>